<reference evidence="11" key="2">
    <citation type="submission" date="2025-09" db="UniProtKB">
        <authorList>
            <consortium name="Ensembl"/>
        </authorList>
    </citation>
    <scope>IDENTIFICATION</scope>
</reference>
<evidence type="ECO:0000256" key="1">
    <source>
        <dbReference type="ARBA" id="ARBA00004434"/>
    </source>
</evidence>
<evidence type="ECO:0000256" key="8">
    <source>
        <dbReference type="ARBA" id="ARBA00023128"/>
    </source>
</evidence>
<comment type="pathway">
    <text evidence="2">Energy metabolism; oxidative phosphorylation.</text>
</comment>
<dbReference type="PANTHER" id="PTHR16717">
    <property type="entry name" value="CYTOCHROME C OXIDASE POLYPEPTIDE VIII"/>
    <property type="match status" value="1"/>
</dbReference>
<keyword evidence="5" id="KW-0999">Mitochondrion inner membrane</keyword>
<comment type="subcellular location">
    <subcellularLocation>
        <location evidence="1">Mitochondrion inner membrane</location>
        <topology evidence="1">Single-pass membrane protein</topology>
    </subcellularLocation>
</comment>
<proteinExistence type="inferred from homology"/>
<organism evidence="11 12">
    <name type="scientific">Cyanoderma ruficeps</name>
    <name type="common">rufous-capped babbler</name>
    <dbReference type="NCBI Taxonomy" id="181631"/>
    <lineage>
        <taxon>Eukaryota</taxon>
        <taxon>Metazoa</taxon>
        <taxon>Chordata</taxon>
        <taxon>Craniata</taxon>
        <taxon>Vertebrata</taxon>
        <taxon>Euteleostomi</taxon>
        <taxon>Archelosauria</taxon>
        <taxon>Archosauria</taxon>
        <taxon>Dinosauria</taxon>
        <taxon>Saurischia</taxon>
        <taxon>Theropoda</taxon>
        <taxon>Coelurosauria</taxon>
        <taxon>Aves</taxon>
        <taxon>Neognathae</taxon>
        <taxon>Neoaves</taxon>
        <taxon>Telluraves</taxon>
        <taxon>Australaves</taxon>
        <taxon>Passeriformes</taxon>
        <taxon>Sylvioidea</taxon>
        <taxon>Timaliidae</taxon>
        <taxon>Cyanoderma</taxon>
    </lineage>
</organism>
<dbReference type="SUPFAM" id="SSF81431">
    <property type="entry name" value="Mitochondrial cytochrome c oxidase subunit VIIIb (aka IX)"/>
    <property type="match status" value="1"/>
</dbReference>
<keyword evidence="9 10" id="KW-0472">Membrane</keyword>
<feature type="transmembrane region" description="Helical" evidence="10">
    <location>
        <begin position="40"/>
        <end position="59"/>
    </location>
</feature>
<keyword evidence="4 10" id="KW-0812">Transmembrane</keyword>
<accession>A0A8C3NYX8</accession>
<dbReference type="AlphaFoldDB" id="A0A8C3NYX8"/>
<keyword evidence="6" id="KW-0809">Transit peptide</keyword>
<dbReference type="Ensembl" id="ENSCRFT00000004197.1">
    <property type="protein sequence ID" value="ENSCRFP00000004037.1"/>
    <property type="gene ID" value="ENSCRFG00000003295.1"/>
</dbReference>
<keyword evidence="8" id="KW-0496">Mitochondrion</keyword>
<dbReference type="GO" id="GO:0006123">
    <property type="term" value="P:mitochondrial electron transport, cytochrome c to oxygen"/>
    <property type="evidence" value="ECO:0007669"/>
    <property type="project" value="InterPro"/>
</dbReference>
<dbReference type="Proteomes" id="UP000694396">
    <property type="component" value="Unplaced"/>
</dbReference>
<protein>
    <submittedName>
        <fullName evidence="11">Uncharacterized protein</fullName>
    </submittedName>
</protein>
<dbReference type="InterPro" id="IPR003205">
    <property type="entry name" value="Cyt_c_oxidase_su8"/>
</dbReference>
<dbReference type="GO" id="GO:0005743">
    <property type="term" value="C:mitochondrial inner membrane"/>
    <property type="evidence" value="ECO:0007669"/>
    <property type="project" value="UniProtKB-SubCell"/>
</dbReference>
<evidence type="ECO:0000256" key="9">
    <source>
        <dbReference type="ARBA" id="ARBA00023136"/>
    </source>
</evidence>
<evidence type="ECO:0000256" key="5">
    <source>
        <dbReference type="ARBA" id="ARBA00022792"/>
    </source>
</evidence>
<reference evidence="11" key="1">
    <citation type="submission" date="2025-08" db="UniProtKB">
        <authorList>
            <consortium name="Ensembl"/>
        </authorList>
    </citation>
    <scope>IDENTIFICATION</scope>
</reference>
<dbReference type="PANTHER" id="PTHR16717:SF5">
    <property type="entry name" value="CYTOCHROME C OXIDASE SUBUNIT 8, ISOFORM A"/>
    <property type="match status" value="1"/>
</dbReference>
<name>A0A8C3NYX8_9PASS</name>
<dbReference type="InterPro" id="IPR036548">
    <property type="entry name" value="Cyt_c_oxidase_su8_sf"/>
</dbReference>
<keyword evidence="12" id="KW-1185">Reference proteome</keyword>
<evidence type="ECO:0000256" key="2">
    <source>
        <dbReference type="ARBA" id="ARBA00004673"/>
    </source>
</evidence>
<evidence type="ECO:0000256" key="6">
    <source>
        <dbReference type="ARBA" id="ARBA00022946"/>
    </source>
</evidence>
<evidence type="ECO:0000256" key="10">
    <source>
        <dbReference type="SAM" id="Phobius"/>
    </source>
</evidence>
<evidence type="ECO:0000256" key="4">
    <source>
        <dbReference type="ARBA" id="ARBA00022692"/>
    </source>
</evidence>
<evidence type="ECO:0000256" key="7">
    <source>
        <dbReference type="ARBA" id="ARBA00022989"/>
    </source>
</evidence>
<evidence type="ECO:0000313" key="11">
    <source>
        <dbReference type="Ensembl" id="ENSCRFP00000004037.1"/>
    </source>
</evidence>
<comment type="similarity">
    <text evidence="3">Belongs to the cytochrome c oxidase VIII family.</text>
</comment>
<dbReference type="GO" id="GO:0045277">
    <property type="term" value="C:respiratory chain complex IV"/>
    <property type="evidence" value="ECO:0007669"/>
    <property type="project" value="InterPro"/>
</dbReference>
<evidence type="ECO:0000256" key="3">
    <source>
        <dbReference type="ARBA" id="ARBA00010117"/>
    </source>
</evidence>
<dbReference type="Pfam" id="PF02285">
    <property type="entry name" value="COX8"/>
    <property type="match status" value="1"/>
</dbReference>
<keyword evidence="7 10" id="KW-1133">Transmembrane helix</keyword>
<sequence>EAQPRGRGGRGRDAPDVVAVGRGRAPRRAALTALCPQESAVGLIAMFVSVLGPAAWVLGNIKNYKKREE</sequence>
<dbReference type="UniPathway" id="UPA00705"/>
<dbReference type="Gene3D" id="4.10.81.10">
    <property type="entry name" value="Cytochrome c oxidase, subunit 8"/>
    <property type="match status" value="1"/>
</dbReference>
<evidence type="ECO:0000313" key="12">
    <source>
        <dbReference type="Proteomes" id="UP000694396"/>
    </source>
</evidence>